<dbReference type="SUPFAM" id="SSF54292">
    <property type="entry name" value="2Fe-2S ferredoxin-like"/>
    <property type="match status" value="1"/>
</dbReference>
<dbReference type="Gene3D" id="3.10.20.30">
    <property type="match status" value="1"/>
</dbReference>
<feature type="domain" description="2Fe-2S ferredoxin-type" evidence="1">
    <location>
        <begin position="21"/>
        <end position="67"/>
    </location>
</feature>
<dbReference type="InterPro" id="IPR027980">
    <property type="entry name" value="RACo_C"/>
</dbReference>
<dbReference type="Proteomes" id="UP000721415">
    <property type="component" value="Unassembled WGS sequence"/>
</dbReference>
<comment type="caution">
    <text evidence="4">The sequence shown here is derived from an EMBL/GenBank/DDBJ whole genome shotgun (WGS) entry which is preliminary data.</text>
</comment>
<organism evidence="4 5">
    <name type="scientific">Facklamia lactis</name>
    <dbReference type="NCBI Taxonomy" id="2749967"/>
    <lineage>
        <taxon>Bacteria</taxon>
        <taxon>Bacillati</taxon>
        <taxon>Bacillota</taxon>
        <taxon>Bacilli</taxon>
        <taxon>Lactobacillales</taxon>
        <taxon>Aerococcaceae</taxon>
        <taxon>Facklamia</taxon>
    </lineage>
</organism>
<dbReference type="Gene3D" id="3.30.420.480">
    <property type="entry name" value="Domain of unknown function (DUF4445)"/>
    <property type="match status" value="1"/>
</dbReference>
<evidence type="ECO:0000313" key="4">
    <source>
        <dbReference type="EMBL" id="MBG9986032.1"/>
    </source>
</evidence>
<accession>A0ABS0LPJ0</accession>
<proteinExistence type="predicted"/>
<gene>
    <name evidence="4" type="ORF">HZY91_03885</name>
</gene>
<reference evidence="4 5" key="1">
    <citation type="submission" date="2020-07" db="EMBL/GenBank/DDBJ databases">
        <title>Facklamia lactis sp. nov., isolated from raw milk.</title>
        <authorList>
            <person name="Doll E.V."/>
            <person name="Huptas C."/>
            <person name="Staib L."/>
            <person name="Wenning M."/>
            <person name="Scherer S."/>
        </authorList>
    </citation>
    <scope>NUCLEOTIDE SEQUENCE [LARGE SCALE GENOMIC DNA]</scope>
    <source>
        <strain evidence="4 5">DSM 111018</strain>
    </source>
</reference>
<feature type="domain" description="RACo C-terminal" evidence="2">
    <location>
        <begin position="298"/>
        <end position="544"/>
    </location>
</feature>
<dbReference type="RefSeq" id="WP_197114955.1">
    <property type="nucleotide sequence ID" value="NZ_JACBXQ010000002.1"/>
</dbReference>
<keyword evidence="5" id="KW-1185">Reference proteome</keyword>
<dbReference type="InterPro" id="IPR041414">
    <property type="entry name" value="Raco-like_middle"/>
</dbReference>
<sequence>MIIKSKRVNLFRELSEKNKVVFPCGGGGTCGKCKVKVLSEKSPPIQAADRKILSQLEIEQGYRLACHMEGTEEVEVLFESDEIVQDQNTKIILHEGKYAPFLLDPVIRYSKDEQTVFFNEMRIEKLAIKPILACLVVDIGSTTIVVSLVDVERGLELATMTSLNPQRIYGQDVMSRITAIQRDDKKLKEMQTMVIETIQNLGEQLCVSNDIALTSIYGIFIAGNAVMNHIVLNVSPESLGLAPYSLAVTSSQEYSFEALGFKQFGKGIVMTLPNISAFVGGDIVAGIIATALYRYSGTALLVDIGTNGEMVLMDRGRLYSTSCAAGPALEGMNIACGVTAQSGAIEEASFVRGTLRYKTINCKKAVGICGSGILALVREFLKVGLITSRGNIAKIDQIDERLARYIDQENKRVWVDKKRNIYLSQKDIRQIQLAKGAILSGIQCLLQVSETDETSIEVVYIAGQFGSYVTPDSLVGVGLIPQGMKEKIEYVGNASKAGCYIVALNRRIYDRSNEIVDSIQHVELSYLEDYDRTFAKATVFPIEKEK</sequence>
<dbReference type="InterPro" id="IPR012675">
    <property type="entry name" value="Beta-grasp_dom_sf"/>
</dbReference>
<name>A0ABS0LPJ0_9LACT</name>
<protein>
    <submittedName>
        <fullName evidence="4">DUF4445 domain-containing protein</fullName>
    </submittedName>
</protein>
<dbReference type="EMBL" id="JACBXQ010000002">
    <property type="protein sequence ID" value="MBG9986032.1"/>
    <property type="molecule type" value="Genomic_DNA"/>
</dbReference>
<dbReference type="Pfam" id="PF17651">
    <property type="entry name" value="Raco_middle"/>
    <property type="match status" value="1"/>
</dbReference>
<dbReference type="Pfam" id="PF00111">
    <property type="entry name" value="Fer2"/>
    <property type="match status" value="1"/>
</dbReference>
<dbReference type="InterPro" id="IPR001041">
    <property type="entry name" value="2Fe-2S_ferredoxin-type"/>
</dbReference>
<dbReference type="Pfam" id="PF14574">
    <property type="entry name" value="RACo_C_ter"/>
    <property type="match status" value="1"/>
</dbReference>
<dbReference type="InterPro" id="IPR052911">
    <property type="entry name" value="Corrinoid_activation_enz"/>
</dbReference>
<evidence type="ECO:0000259" key="3">
    <source>
        <dbReference type="Pfam" id="PF17651"/>
    </source>
</evidence>
<dbReference type="InterPro" id="IPR036010">
    <property type="entry name" value="2Fe-2S_ferredoxin-like_sf"/>
</dbReference>
<feature type="domain" description="RACo-like middle region" evidence="3">
    <location>
        <begin position="135"/>
        <end position="294"/>
    </location>
</feature>
<evidence type="ECO:0000259" key="1">
    <source>
        <dbReference type="Pfam" id="PF00111"/>
    </source>
</evidence>
<dbReference type="PANTHER" id="PTHR42895:SF2">
    <property type="entry name" value="IRON-SULFUR CLUSTER PROTEIN"/>
    <property type="match status" value="1"/>
</dbReference>
<dbReference type="PANTHER" id="PTHR42895">
    <property type="entry name" value="IRON-SULFUR CLUSTER-BINDING PROTEIN-RELATED"/>
    <property type="match status" value="1"/>
</dbReference>
<evidence type="ECO:0000259" key="2">
    <source>
        <dbReference type="Pfam" id="PF14574"/>
    </source>
</evidence>
<dbReference type="InterPro" id="IPR042259">
    <property type="entry name" value="Raco-like_middle_sf"/>
</dbReference>
<evidence type="ECO:0000313" key="5">
    <source>
        <dbReference type="Proteomes" id="UP000721415"/>
    </source>
</evidence>